<dbReference type="GO" id="GO:0000287">
    <property type="term" value="F:magnesium ion binding"/>
    <property type="evidence" value="ECO:0007669"/>
    <property type="project" value="UniProtKB-UniRule"/>
</dbReference>
<comment type="subcellular location">
    <subcellularLocation>
        <location evidence="11">Cytoplasm</location>
    </subcellularLocation>
</comment>
<dbReference type="Gene3D" id="3.40.50.300">
    <property type="entry name" value="P-loop containing nucleotide triphosphate hydrolases"/>
    <property type="match status" value="1"/>
</dbReference>
<dbReference type="GO" id="GO:0009423">
    <property type="term" value="P:chorismate biosynthetic process"/>
    <property type="evidence" value="ECO:0007669"/>
    <property type="project" value="UniProtKB-UniRule"/>
</dbReference>
<comment type="subunit">
    <text evidence="11">Monomer.</text>
</comment>
<comment type="similarity">
    <text evidence="2 11">Belongs to the shikimate kinase family.</text>
</comment>
<dbReference type="eggNOG" id="COG0703">
    <property type="taxonomic scope" value="Bacteria"/>
</dbReference>
<comment type="function">
    <text evidence="11">Catalyzes the specific phosphorylation of the 3-hydroxyl group of shikimic acid using ATP as a cosubstrate.</text>
</comment>
<feature type="binding site" evidence="11">
    <location>
        <position position="59"/>
    </location>
    <ligand>
        <name>substrate</name>
    </ligand>
</feature>
<dbReference type="GO" id="GO:0004765">
    <property type="term" value="F:shikimate kinase activity"/>
    <property type="evidence" value="ECO:0007669"/>
    <property type="project" value="UniProtKB-UniRule"/>
</dbReference>
<comment type="pathway">
    <text evidence="1 11">Metabolic intermediate biosynthesis; chorismate biosynthesis; chorismate from D-erythrose 4-phosphate and phosphoenolpyruvate: step 5/7.</text>
</comment>
<feature type="binding site" evidence="11">
    <location>
        <position position="17"/>
    </location>
    <ligand>
        <name>Mg(2+)</name>
        <dbReference type="ChEBI" id="CHEBI:18420"/>
    </ligand>
</feature>
<keyword evidence="7 11" id="KW-0418">Kinase</keyword>
<dbReference type="Pfam" id="PF01202">
    <property type="entry name" value="SKI"/>
    <property type="match status" value="1"/>
</dbReference>
<dbReference type="GO" id="GO:0005829">
    <property type="term" value="C:cytosol"/>
    <property type="evidence" value="ECO:0007669"/>
    <property type="project" value="TreeGrafter"/>
</dbReference>
<dbReference type="EMBL" id="LQRA01000002">
    <property type="protein sequence ID" value="KZE84231.1"/>
    <property type="molecule type" value="Genomic_DNA"/>
</dbReference>
<evidence type="ECO:0000256" key="10">
    <source>
        <dbReference type="ARBA" id="ARBA00048567"/>
    </source>
</evidence>
<protein>
    <recommendedName>
        <fullName evidence="3 11">Shikimate kinase</fullName>
        <shortName evidence="11">SK</shortName>
        <ecNumber evidence="3 11">2.7.1.71</ecNumber>
    </recommendedName>
</protein>
<comment type="caution">
    <text evidence="12">The sequence shown here is derived from an EMBL/GenBank/DDBJ whole genome shotgun (WGS) entry which is preliminary data.</text>
</comment>
<dbReference type="SUPFAM" id="SSF52540">
    <property type="entry name" value="P-loop containing nucleoside triphosphate hydrolases"/>
    <property type="match status" value="1"/>
</dbReference>
<evidence type="ECO:0000313" key="12">
    <source>
        <dbReference type="EMBL" id="KZE84231.1"/>
    </source>
</evidence>
<comment type="cofactor">
    <cofactor evidence="11">
        <name>Mg(2+)</name>
        <dbReference type="ChEBI" id="CHEBI:18420"/>
    </cofactor>
    <text evidence="11">Binds 1 Mg(2+) ion per subunit.</text>
</comment>
<dbReference type="HAMAP" id="MF_00109">
    <property type="entry name" value="Shikimate_kinase"/>
    <property type="match status" value="1"/>
</dbReference>
<organism evidence="12 13">
    <name type="scientific">Paenibacillus elgii</name>
    <dbReference type="NCBI Taxonomy" id="189691"/>
    <lineage>
        <taxon>Bacteria</taxon>
        <taxon>Bacillati</taxon>
        <taxon>Bacillota</taxon>
        <taxon>Bacilli</taxon>
        <taxon>Bacillales</taxon>
        <taxon>Paenibacillaceae</taxon>
        <taxon>Paenibacillus</taxon>
    </lineage>
</organism>
<feature type="binding site" evidence="11">
    <location>
        <begin position="13"/>
        <end position="18"/>
    </location>
    <ligand>
        <name>ATP</name>
        <dbReference type="ChEBI" id="CHEBI:30616"/>
    </ligand>
</feature>
<evidence type="ECO:0000256" key="8">
    <source>
        <dbReference type="ARBA" id="ARBA00022840"/>
    </source>
</evidence>
<dbReference type="CDD" id="cd00464">
    <property type="entry name" value="SK"/>
    <property type="match status" value="1"/>
</dbReference>
<dbReference type="InterPro" id="IPR000623">
    <property type="entry name" value="Shikimate_kinase/TSH1"/>
</dbReference>
<evidence type="ECO:0000256" key="4">
    <source>
        <dbReference type="ARBA" id="ARBA00022605"/>
    </source>
</evidence>
<keyword evidence="11" id="KW-0460">Magnesium</keyword>
<accession>A0A164AN07</accession>
<dbReference type="GO" id="GO:0008652">
    <property type="term" value="P:amino acid biosynthetic process"/>
    <property type="evidence" value="ECO:0007669"/>
    <property type="project" value="UniProtKB-KW"/>
</dbReference>
<dbReference type="AlphaFoldDB" id="A0A164AN07"/>
<comment type="caution">
    <text evidence="11">Lacks conserved residue(s) required for the propagation of feature annotation.</text>
</comment>
<feature type="binding site" evidence="11">
    <location>
        <position position="119"/>
    </location>
    <ligand>
        <name>ATP</name>
        <dbReference type="ChEBI" id="CHEBI:30616"/>
    </ligand>
</feature>
<dbReference type="InterPro" id="IPR023000">
    <property type="entry name" value="Shikimate_kinase_CS"/>
</dbReference>
<feature type="binding site" evidence="11">
    <location>
        <position position="35"/>
    </location>
    <ligand>
        <name>substrate</name>
    </ligand>
</feature>
<feature type="binding site" evidence="11">
    <location>
        <position position="137"/>
    </location>
    <ligand>
        <name>substrate</name>
    </ligand>
</feature>
<reference evidence="13" key="1">
    <citation type="submission" date="2016-01" db="EMBL/GenBank/DDBJ databases">
        <title>Draft genome of Chromobacterium sp. F49.</title>
        <authorList>
            <person name="Hong K.W."/>
        </authorList>
    </citation>
    <scope>NUCLEOTIDE SEQUENCE [LARGE SCALE GENOMIC DNA]</scope>
    <source>
        <strain evidence="13">M63</strain>
    </source>
</reference>
<keyword evidence="9 11" id="KW-0057">Aromatic amino acid biosynthesis</keyword>
<comment type="catalytic activity">
    <reaction evidence="10 11">
        <text>shikimate + ATP = 3-phosphoshikimate + ADP + H(+)</text>
        <dbReference type="Rhea" id="RHEA:13121"/>
        <dbReference type="ChEBI" id="CHEBI:15378"/>
        <dbReference type="ChEBI" id="CHEBI:30616"/>
        <dbReference type="ChEBI" id="CHEBI:36208"/>
        <dbReference type="ChEBI" id="CHEBI:145989"/>
        <dbReference type="ChEBI" id="CHEBI:456216"/>
        <dbReference type="EC" id="2.7.1.71"/>
    </reaction>
</comment>
<dbReference type="STRING" id="1007103.GCA_000213315_03095"/>
<evidence type="ECO:0000256" key="2">
    <source>
        <dbReference type="ARBA" id="ARBA00006997"/>
    </source>
</evidence>
<evidence type="ECO:0000256" key="6">
    <source>
        <dbReference type="ARBA" id="ARBA00022741"/>
    </source>
</evidence>
<proteinExistence type="inferred from homology"/>
<dbReference type="GO" id="GO:0009073">
    <property type="term" value="P:aromatic amino acid family biosynthetic process"/>
    <property type="evidence" value="ECO:0007669"/>
    <property type="project" value="UniProtKB-KW"/>
</dbReference>
<dbReference type="PRINTS" id="PR01100">
    <property type="entry name" value="SHIKIMTKNASE"/>
</dbReference>
<dbReference type="OrthoDB" id="9800332at2"/>
<keyword evidence="11" id="KW-0963">Cytoplasm</keyword>
<dbReference type="EC" id="2.7.1.71" evidence="3 11"/>
<feature type="binding site" evidence="11">
    <location>
        <position position="81"/>
    </location>
    <ligand>
        <name>substrate</name>
    </ligand>
</feature>
<evidence type="ECO:0000256" key="9">
    <source>
        <dbReference type="ARBA" id="ARBA00023141"/>
    </source>
</evidence>
<evidence type="ECO:0000256" key="3">
    <source>
        <dbReference type="ARBA" id="ARBA00012154"/>
    </source>
</evidence>
<sequence>MEYRNIVLVGMMGTGKSSVGQALALRLNWVYEDTDAAIERTQGMSITRMFAELGEPFFRKVESETIERTLQGRHQVVATGGGAVLAEHNRILMKRSGLVVALKASAETIIERVRSDQSRPLLQGGVEDRVRHIMESRKHAYDFADLHVDTDGKTVGQIVDEICSRLVRERA</sequence>
<keyword evidence="11" id="KW-0479">Metal-binding</keyword>
<dbReference type="GO" id="GO:0005524">
    <property type="term" value="F:ATP binding"/>
    <property type="evidence" value="ECO:0007669"/>
    <property type="project" value="UniProtKB-UniRule"/>
</dbReference>
<keyword evidence="5 11" id="KW-0808">Transferase</keyword>
<dbReference type="PANTHER" id="PTHR21087:SF16">
    <property type="entry name" value="SHIKIMATE KINASE 1, CHLOROPLASTIC"/>
    <property type="match status" value="1"/>
</dbReference>
<keyword evidence="13" id="KW-1185">Reference proteome</keyword>
<dbReference type="Proteomes" id="UP000076563">
    <property type="component" value="Unassembled WGS sequence"/>
</dbReference>
<gene>
    <name evidence="11" type="primary">aroK</name>
    <name evidence="12" type="ORF">AV654_06670</name>
</gene>
<dbReference type="InterPro" id="IPR031322">
    <property type="entry name" value="Shikimate/glucono_kinase"/>
</dbReference>
<dbReference type="PANTHER" id="PTHR21087">
    <property type="entry name" value="SHIKIMATE KINASE"/>
    <property type="match status" value="1"/>
</dbReference>
<keyword evidence="6 11" id="KW-0547">Nucleotide-binding</keyword>
<evidence type="ECO:0000256" key="5">
    <source>
        <dbReference type="ARBA" id="ARBA00022679"/>
    </source>
</evidence>
<dbReference type="UniPathway" id="UPA00053">
    <property type="reaction ID" value="UER00088"/>
</dbReference>
<keyword evidence="4 11" id="KW-0028">Amino-acid biosynthesis</keyword>
<dbReference type="PROSITE" id="PS01128">
    <property type="entry name" value="SHIKIMATE_KINASE"/>
    <property type="match status" value="1"/>
</dbReference>
<dbReference type="RefSeq" id="WP_063177683.1">
    <property type="nucleotide sequence ID" value="NZ_CP121215.1"/>
</dbReference>
<evidence type="ECO:0000256" key="1">
    <source>
        <dbReference type="ARBA" id="ARBA00004842"/>
    </source>
</evidence>
<name>A0A164AN07_9BACL</name>
<keyword evidence="8 11" id="KW-0067">ATP-binding</keyword>
<evidence type="ECO:0000256" key="7">
    <source>
        <dbReference type="ARBA" id="ARBA00022777"/>
    </source>
</evidence>
<evidence type="ECO:0000313" key="13">
    <source>
        <dbReference type="Proteomes" id="UP000076563"/>
    </source>
</evidence>
<dbReference type="InterPro" id="IPR027417">
    <property type="entry name" value="P-loop_NTPase"/>
</dbReference>
<evidence type="ECO:0000256" key="11">
    <source>
        <dbReference type="HAMAP-Rule" id="MF_00109"/>
    </source>
</evidence>